<evidence type="ECO:0000313" key="7">
    <source>
        <dbReference type="EMBL" id="PFG15760.1"/>
    </source>
</evidence>
<keyword evidence="2 6" id="KW-0812">Transmembrane</keyword>
<accession>A0A2A9CQ21</accession>
<dbReference type="EMBL" id="PDJC01000001">
    <property type="protein sequence ID" value="PFG15760.1"/>
    <property type="molecule type" value="Genomic_DNA"/>
</dbReference>
<dbReference type="PANTHER" id="PTHR30168">
    <property type="entry name" value="PUTATIVE MEMBRANE PROTEIN YPFJ"/>
    <property type="match status" value="1"/>
</dbReference>
<proteinExistence type="predicted"/>
<feature type="compositionally biased region" description="Polar residues" evidence="5">
    <location>
        <begin position="96"/>
        <end position="116"/>
    </location>
</feature>
<dbReference type="RefSeq" id="WP_169923682.1">
    <property type="nucleotide sequence ID" value="NZ_PDJC01000001.1"/>
</dbReference>
<evidence type="ECO:0000256" key="2">
    <source>
        <dbReference type="ARBA" id="ARBA00022692"/>
    </source>
</evidence>
<name>A0A2A9CQ21_9ACTN</name>
<evidence type="ECO:0008006" key="9">
    <source>
        <dbReference type="Google" id="ProtNLM"/>
    </source>
</evidence>
<feature type="compositionally biased region" description="Low complexity" evidence="5">
    <location>
        <begin position="1"/>
        <end position="11"/>
    </location>
</feature>
<evidence type="ECO:0000256" key="1">
    <source>
        <dbReference type="ARBA" id="ARBA00004167"/>
    </source>
</evidence>
<sequence>MTQQWGGQSQQWPPPSQWPPPQWPAPSGQPYGQNPVPGTFSPYPQRAYPAPGSFYQPPRRPSPLRGLLFAAFLAIGVVIFAISVLSWLSEDVSATESPDATSSATAWPSDPTNPDDQPSDPGSIDDQVGPPDHHPSELPNPDTYTQATAWLQKNPVYRQAPAIPTDCALPEIDMTRASGTALEKHLNELTACLVKVWKAPLAAAGFELPRPPVTVYNGAVTTKCGKLDDINAVYCSADQQIYYSKQLWKIFPASQQRDRFVVETVLAHEFGHTIQARTGILISSMAWEQRAEEQDSSAAAKVYSRRLEVQADCFSGMFSHAVAQSSGLSADELANLRNVIYNLGDDVLTGQAGYDGDHGSGNARKTWFSTGQTGTSMGACNTYTVSAKAVR</sequence>
<keyword evidence="3 6" id="KW-1133">Transmembrane helix</keyword>
<reference evidence="7 8" key="1">
    <citation type="submission" date="2017-10" db="EMBL/GenBank/DDBJ databases">
        <title>Sequencing the genomes of 1000 actinobacteria strains.</title>
        <authorList>
            <person name="Klenk H.-P."/>
        </authorList>
    </citation>
    <scope>NUCLEOTIDE SEQUENCE [LARGE SCALE GENOMIC DNA]</scope>
    <source>
        <strain evidence="7 8">DSM 15597</strain>
    </source>
</reference>
<dbReference type="InterPro" id="IPR007343">
    <property type="entry name" value="Uncharacterised_pept_Zn_put"/>
</dbReference>
<evidence type="ECO:0000256" key="5">
    <source>
        <dbReference type="SAM" id="MobiDB-lite"/>
    </source>
</evidence>
<dbReference type="PANTHER" id="PTHR30168:SF0">
    <property type="entry name" value="INNER MEMBRANE PROTEIN"/>
    <property type="match status" value="1"/>
</dbReference>
<protein>
    <recommendedName>
        <fullName evidence="9">Neutral zinc metallopeptidase</fullName>
    </recommendedName>
</protein>
<feature type="compositionally biased region" description="Pro residues" evidence="5">
    <location>
        <begin position="12"/>
        <end position="24"/>
    </location>
</feature>
<dbReference type="AlphaFoldDB" id="A0A2A9CQ21"/>
<gene>
    <name evidence="7" type="ORF">ATK74_0280</name>
</gene>
<evidence type="ECO:0000256" key="3">
    <source>
        <dbReference type="ARBA" id="ARBA00022989"/>
    </source>
</evidence>
<keyword evidence="4 6" id="KW-0472">Membrane</keyword>
<comment type="caution">
    <text evidence="7">The sequence shown here is derived from an EMBL/GenBank/DDBJ whole genome shotgun (WGS) entry which is preliminary data.</text>
</comment>
<dbReference type="GO" id="GO:0016020">
    <property type="term" value="C:membrane"/>
    <property type="evidence" value="ECO:0007669"/>
    <property type="project" value="UniProtKB-SubCell"/>
</dbReference>
<feature type="region of interest" description="Disordered" evidence="5">
    <location>
        <begin position="96"/>
        <end position="143"/>
    </location>
</feature>
<evidence type="ECO:0000313" key="8">
    <source>
        <dbReference type="Proteomes" id="UP000226079"/>
    </source>
</evidence>
<keyword evidence="8" id="KW-1185">Reference proteome</keyword>
<organism evidence="7 8">
    <name type="scientific">Propionicimonas paludicola</name>
    <dbReference type="NCBI Taxonomy" id="185243"/>
    <lineage>
        <taxon>Bacteria</taxon>
        <taxon>Bacillati</taxon>
        <taxon>Actinomycetota</taxon>
        <taxon>Actinomycetes</taxon>
        <taxon>Propionibacteriales</taxon>
        <taxon>Nocardioidaceae</taxon>
        <taxon>Propionicimonas</taxon>
    </lineage>
</organism>
<comment type="subcellular location">
    <subcellularLocation>
        <location evidence="1">Membrane</location>
        <topology evidence="1">Single-pass membrane protein</topology>
    </subcellularLocation>
</comment>
<evidence type="ECO:0000256" key="6">
    <source>
        <dbReference type="SAM" id="Phobius"/>
    </source>
</evidence>
<feature type="transmembrane region" description="Helical" evidence="6">
    <location>
        <begin position="67"/>
        <end position="88"/>
    </location>
</feature>
<dbReference type="Proteomes" id="UP000226079">
    <property type="component" value="Unassembled WGS sequence"/>
</dbReference>
<feature type="region of interest" description="Disordered" evidence="5">
    <location>
        <begin position="1"/>
        <end position="55"/>
    </location>
</feature>
<evidence type="ECO:0000256" key="4">
    <source>
        <dbReference type="ARBA" id="ARBA00023136"/>
    </source>
</evidence>
<dbReference type="Pfam" id="PF04228">
    <property type="entry name" value="Zn_peptidase"/>
    <property type="match status" value="1"/>
</dbReference>